<accession>A0A7J9ETR4</accession>
<evidence type="ECO:0000256" key="2">
    <source>
        <dbReference type="SAM" id="Phobius"/>
    </source>
</evidence>
<feature type="transmembrane region" description="Helical" evidence="2">
    <location>
        <begin position="12"/>
        <end position="33"/>
    </location>
</feature>
<keyword evidence="2" id="KW-1133">Transmembrane helix</keyword>
<gene>
    <name evidence="3" type="ORF">Gotri_010954</name>
</gene>
<dbReference type="PRINTS" id="PR01210">
    <property type="entry name" value="GGTRANSPTASE"/>
</dbReference>
<reference evidence="3 4" key="1">
    <citation type="journal article" date="2019" name="Genome Biol. Evol.">
        <title>Insights into the evolution of the New World diploid cottons (Gossypium, subgenus Houzingenia) based on genome sequencing.</title>
        <authorList>
            <person name="Grover C.E."/>
            <person name="Arick M.A. 2nd"/>
            <person name="Thrash A."/>
            <person name="Conover J.L."/>
            <person name="Sanders W.S."/>
            <person name="Peterson D.G."/>
            <person name="Frelichowski J.E."/>
            <person name="Scheffler J.A."/>
            <person name="Scheffler B.E."/>
            <person name="Wendel J.F."/>
        </authorList>
    </citation>
    <scope>NUCLEOTIDE SEQUENCE [LARGE SCALE GENOMIC DNA]</scope>
    <source>
        <strain evidence="3">8</strain>
        <tissue evidence="3">Leaf</tissue>
    </source>
</reference>
<dbReference type="SUPFAM" id="SSF56235">
    <property type="entry name" value="N-terminal nucleophile aminohydrolases (Ntn hydrolases)"/>
    <property type="match status" value="1"/>
</dbReference>
<dbReference type="InterPro" id="IPR029055">
    <property type="entry name" value="Ntn_hydrolases_N"/>
</dbReference>
<organism evidence="3 4">
    <name type="scientific">Gossypium trilobum</name>
    <dbReference type="NCBI Taxonomy" id="34281"/>
    <lineage>
        <taxon>Eukaryota</taxon>
        <taxon>Viridiplantae</taxon>
        <taxon>Streptophyta</taxon>
        <taxon>Embryophyta</taxon>
        <taxon>Tracheophyta</taxon>
        <taxon>Spermatophyta</taxon>
        <taxon>Magnoliopsida</taxon>
        <taxon>eudicotyledons</taxon>
        <taxon>Gunneridae</taxon>
        <taxon>Pentapetalae</taxon>
        <taxon>rosids</taxon>
        <taxon>malvids</taxon>
        <taxon>Malvales</taxon>
        <taxon>Malvaceae</taxon>
        <taxon>Malvoideae</taxon>
        <taxon>Gossypium</taxon>
    </lineage>
</organism>
<dbReference type="Proteomes" id="UP000593568">
    <property type="component" value="Unassembled WGS sequence"/>
</dbReference>
<name>A0A7J9ETR4_9ROSI</name>
<sequence>TITNILQNGGHAANAVVVASLCLGVVSLGSNGIGRGSFMLIREDNGKAQVFDIRETTPMKASQLNNKLIDISIYNADLKATGGLYIRVLGKLAGLHKAWKQHGKLSWKRLPS</sequence>
<dbReference type="GO" id="GO:0036374">
    <property type="term" value="F:glutathione hydrolase activity"/>
    <property type="evidence" value="ECO:0007669"/>
    <property type="project" value="InterPro"/>
</dbReference>
<comment type="caution">
    <text evidence="3">The sequence shown here is derived from an EMBL/GenBank/DDBJ whole genome shotgun (WGS) entry which is preliminary data.</text>
</comment>
<proteinExistence type="predicted"/>
<evidence type="ECO:0000313" key="4">
    <source>
        <dbReference type="Proteomes" id="UP000593568"/>
    </source>
</evidence>
<dbReference type="AlphaFoldDB" id="A0A7J9ETR4"/>
<keyword evidence="2" id="KW-0472">Membrane</keyword>
<dbReference type="PANTHER" id="PTHR11686:SF34">
    <property type="entry name" value="GLUTATHIONE HYDROLASE 1-RELATED"/>
    <property type="match status" value="1"/>
</dbReference>
<dbReference type="Pfam" id="PF01019">
    <property type="entry name" value="G_glu_transpept"/>
    <property type="match status" value="1"/>
</dbReference>
<feature type="non-terminal residue" evidence="3">
    <location>
        <position position="1"/>
    </location>
</feature>
<dbReference type="GO" id="GO:0005886">
    <property type="term" value="C:plasma membrane"/>
    <property type="evidence" value="ECO:0007669"/>
    <property type="project" value="TreeGrafter"/>
</dbReference>
<dbReference type="EMBL" id="JABEZW010000009">
    <property type="protein sequence ID" value="MBA0775855.1"/>
    <property type="molecule type" value="Genomic_DNA"/>
</dbReference>
<dbReference type="InterPro" id="IPR000101">
    <property type="entry name" value="GGT_peptidase"/>
</dbReference>
<keyword evidence="4" id="KW-1185">Reference proteome</keyword>
<dbReference type="PANTHER" id="PTHR11686">
    <property type="entry name" value="GAMMA GLUTAMYL TRANSPEPTIDASE"/>
    <property type="match status" value="1"/>
</dbReference>
<evidence type="ECO:0000256" key="1">
    <source>
        <dbReference type="PIRSR" id="PIRSR600101-2"/>
    </source>
</evidence>
<keyword evidence="2" id="KW-0812">Transmembrane</keyword>
<dbReference type="GO" id="GO:0006751">
    <property type="term" value="P:glutathione catabolic process"/>
    <property type="evidence" value="ECO:0007669"/>
    <property type="project" value="InterPro"/>
</dbReference>
<feature type="binding site" evidence="1">
    <location>
        <position position="54"/>
    </location>
    <ligand>
        <name>L-glutamate</name>
        <dbReference type="ChEBI" id="CHEBI:29985"/>
    </ligand>
</feature>
<protein>
    <submittedName>
        <fullName evidence="3">Uncharacterized protein</fullName>
    </submittedName>
</protein>
<evidence type="ECO:0000313" key="3">
    <source>
        <dbReference type="EMBL" id="MBA0775855.1"/>
    </source>
</evidence>